<dbReference type="CDD" id="cd06530">
    <property type="entry name" value="S26_SPase_I"/>
    <property type="match status" value="1"/>
</dbReference>
<comment type="subcellular location">
    <subcellularLocation>
        <location evidence="1">Mitochondrion inner membrane</location>
    </subcellularLocation>
</comment>
<dbReference type="SUPFAM" id="SSF51306">
    <property type="entry name" value="LexA/Signal peptidase"/>
    <property type="match status" value="1"/>
</dbReference>
<evidence type="ECO:0000256" key="1">
    <source>
        <dbReference type="ARBA" id="ARBA00004273"/>
    </source>
</evidence>
<dbReference type="InterPro" id="IPR052064">
    <property type="entry name" value="Mito_IMP1_subunit"/>
</dbReference>
<feature type="domain" description="Peptidase S26" evidence="8">
    <location>
        <begin position="29"/>
        <end position="102"/>
    </location>
</feature>
<organism evidence="9 10">
    <name type="scientific">Phyllosticta citriasiana</name>
    <dbReference type="NCBI Taxonomy" id="595635"/>
    <lineage>
        <taxon>Eukaryota</taxon>
        <taxon>Fungi</taxon>
        <taxon>Dikarya</taxon>
        <taxon>Ascomycota</taxon>
        <taxon>Pezizomycotina</taxon>
        <taxon>Dothideomycetes</taxon>
        <taxon>Dothideomycetes incertae sedis</taxon>
        <taxon>Botryosphaeriales</taxon>
        <taxon>Phyllostictaceae</taxon>
        <taxon>Phyllosticta</taxon>
    </lineage>
</organism>
<evidence type="ECO:0000256" key="3">
    <source>
        <dbReference type="ARBA" id="ARBA00022801"/>
    </source>
</evidence>
<evidence type="ECO:0000313" key="10">
    <source>
        <dbReference type="Proteomes" id="UP001363622"/>
    </source>
</evidence>
<dbReference type="Pfam" id="PF10502">
    <property type="entry name" value="Peptidase_S26"/>
    <property type="match status" value="2"/>
</dbReference>
<feature type="transmembrane region" description="Helical" evidence="7">
    <location>
        <begin position="21"/>
        <end position="39"/>
    </location>
</feature>
<protein>
    <submittedName>
        <fullName evidence="9">Peptidase S24/S26A/S26B/S26C</fullName>
    </submittedName>
</protein>
<dbReference type="PROSITE" id="PS00761">
    <property type="entry name" value="SPASE_I_3"/>
    <property type="match status" value="1"/>
</dbReference>
<evidence type="ECO:0000259" key="8">
    <source>
        <dbReference type="Pfam" id="PF10502"/>
    </source>
</evidence>
<dbReference type="InterPro" id="IPR036286">
    <property type="entry name" value="LexA/Signal_pep-like_sf"/>
</dbReference>
<dbReference type="InterPro" id="IPR019758">
    <property type="entry name" value="Pept_S26A_signal_pept_1_CS"/>
</dbReference>
<evidence type="ECO:0000256" key="2">
    <source>
        <dbReference type="ARBA" id="ARBA00022792"/>
    </source>
</evidence>
<keyword evidence="3" id="KW-0378">Hydrolase</keyword>
<gene>
    <name evidence="9" type="ORF">IWZ03DRAFT_140465</name>
</gene>
<keyword evidence="7" id="KW-0812">Transmembrane</keyword>
<feature type="transmembrane region" description="Helical" evidence="7">
    <location>
        <begin position="45"/>
        <end position="62"/>
    </location>
</feature>
<name>A0ABR1KUR7_9PEZI</name>
<dbReference type="Proteomes" id="UP001363622">
    <property type="component" value="Unassembled WGS sequence"/>
</dbReference>
<dbReference type="Gene3D" id="2.10.109.10">
    <property type="entry name" value="Umud Fragment, subunit A"/>
    <property type="match status" value="1"/>
</dbReference>
<evidence type="ECO:0000256" key="5">
    <source>
        <dbReference type="ARBA" id="ARBA00023136"/>
    </source>
</evidence>
<keyword evidence="4" id="KW-0496">Mitochondrion</keyword>
<evidence type="ECO:0000256" key="6">
    <source>
        <dbReference type="ARBA" id="ARBA00038445"/>
    </source>
</evidence>
<reference evidence="9 10" key="1">
    <citation type="submission" date="2024-04" db="EMBL/GenBank/DDBJ databases">
        <title>Phyllosticta paracitricarpa is synonymous to the EU quarantine fungus P. citricarpa based on phylogenomic analyses.</title>
        <authorList>
            <consortium name="Lawrence Berkeley National Laboratory"/>
            <person name="Van Ingen-Buijs V.A."/>
            <person name="Van Westerhoven A.C."/>
            <person name="Haridas S."/>
            <person name="Skiadas P."/>
            <person name="Martin F."/>
            <person name="Groenewald J.Z."/>
            <person name="Crous P.W."/>
            <person name="Seidl M.F."/>
        </authorList>
    </citation>
    <scope>NUCLEOTIDE SEQUENCE [LARGE SCALE GENOMIC DNA]</scope>
    <source>
        <strain evidence="9 10">CBS 123371</strain>
    </source>
</reference>
<accession>A0ABR1KUR7</accession>
<comment type="similarity">
    <text evidence="6">Belongs to the peptidase S26 family. IMP1 subfamily.</text>
</comment>
<evidence type="ECO:0000256" key="4">
    <source>
        <dbReference type="ARBA" id="ARBA00023128"/>
    </source>
</evidence>
<keyword evidence="5 7" id="KW-0472">Membrane</keyword>
<dbReference type="PANTHER" id="PTHR12383">
    <property type="entry name" value="PROTEASE FAMILY S26 MITOCHONDRIAL INNER MEMBRANE PROTEASE-RELATED"/>
    <property type="match status" value="1"/>
</dbReference>
<comment type="caution">
    <text evidence="9">The sequence shown here is derived from an EMBL/GenBank/DDBJ whole genome shotgun (WGS) entry which is preliminary data.</text>
</comment>
<evidence type="ECO:0000256" key="7">
    <source>
        <dbReference type="SAM" id="Phobius"/>
    </source>
</evidence>
<dbReference type="PANTHER" id="PTHR12383:SF16">
    <property type="entry name" value="MITOCHONDRIAL INNER MEMBRANE PROTEASE SUBUNIT 1"/>
    <property type="match status" value="1"/>
</dbReference>
<dbReference type="EMBL" id="JBBPHU010000003">
    <property type="protein sequence ID" value="KAK7520534.1"/>
    <property type="molecule type" value="Genomic_DNA"/>
</dbReference>
<keyword evidence="7" id="KW-1133">Transmembrane helix</keyword>
<keyword evidence="10" id="KW-1185">Reference proteome</keyword>
<feature type="domain" description="Peptidase S26" evidence="8">
    <location>
        <begin position="116"/>
        <end position="152"/>
    </location>
</feature>
<dbReference type="PRINTS" id="PR00727">
    <property type="entry name" value="LEADERPTASE"/>
</dbReference>
<dbReference type="InterPro" id="IPR000223">
    <property type="entry name" value="Pept_S26A_signal_pept_1"/>
</dbReference>
<proteinExistence type="inferred from homology"/>
<dbReference type="InterPro" id="IPR019533">
    <property type="entry name" value="Peptidase_S26"/>
</dbReference>
<sequence length="175" mass="19211">MSARSWRAAADKGIKDARRQLAGYIGGALIIHAVWTYGFTIKPTIGASMVPTLPTFGAGVVISKQYRRGRNIEVGDLVSFEHPMKLGEGAIKRVIGLPGDFVLRDTPGKGDGMMLQVPEGHMWVAGDNQSASRDSRIFGPIPLAMVRGKVIAQIYPFKDMHWFKNGMEEPEEDLD</sequence>
<keyword evidence="2" id="KW-0999">Mitochondrion inner membrane</keyword>
<evidence type="ECO:0000313" key="9">
    <source>
        <dbReference type="EMBL" id="KAK7520534.1"/>
    </source>
</evidence>